<evidence type="ECO:0000313" key="10">
    <source>
        <dbReference type="EMBL" id="ASQ39940.1"/>
    </source>
</evidence>
<evidence type="ECO:0000256" key="1">
    <source>
        <dbReference type="ARBA" id="ARBA00004370"/>
    </source>
</evidence>
<dbReference type="AlphaFoldDB" id="A0A3G1IV74"/>
<comment type="subcellular location">
    <subcellularLocation>
        <location evidence="8">Cellular thylakoid membrane</location>
        <topology evidence="8">Single-pass membrane protein</topology>
    </subcellularLocation>
    <subcellularLocation>
        <location evidence="1">Membrane</location>
    </subcellularLocation>
</comment>
<dbReference type="HAMAP" id="MF_00717">
    <property type="entry name" value="PSII_PsbY"/>
    <property type="match status" value="1"/>
</dbReference>
<feature type="topological domain" description="Lumenal" evidence="8">
    <location>
        <begin position="24"/>
        <end position="38"/>
    </location>
</feature>
<dbReference type="NCBIfam" id="NF009711">
    <property type="entry name" value="PRK13240.1"/>
    <property type="match status" value="1"/>
</dbReference>
<keyword evidence="10" id="KW-0934">Plastid</keyword>
<dbReference type="GO" id="GO:0015979">
    <property type="term" value="P:photosynthesis"/>
    <property type="evidence" value="ECO:0007669"/>
    <property type="project" value="UniProtKB-UniRule"/>
</dbReference>
<gene>
    <name evidence="8 10" type="primary">psbY</name>
</gene>
<keyword evidence="7 8" id="KW-0604">Photosystem II</keyword>
<reference evidence="10" key="1">
    <citation type="submission" date="2017-05" db="EMBL/GenBank/DDBJ databases">
        <title>Plastid comparative genomics reveals ancient divergence between Glaucophyte genera.</title>
        <authorList>
            <person name="Figueroa-Martinez F.J."/>
            <person name="Jackson C."/>
            <person name="Reyes-Prieto A."/>
        </authorList>
    </citation>
    <scope>NUCLEOTIDE SEQUENCE</scope>
    <source>
        <strain evidence="10">BBH</strain>
    </source>
</reference>
<feature type="topological domain" description="Lumenal" evidence="8">
    <location>
        <begin position="1"/>
        <end position="4"/>
    </location>
</feature>
<name>A0A3G1IV74_9EUKA</name>
<evidence type="ECO:0000256" key="2">
    <source>
        <dbReference type="ARBA" id="ARBA00022531"/>
    </source>
</evidence>
<keyword evidence="3 8" id="KW-0812">Transmembrane</keyword>
<evidence type="ECO:0000256" key="4">
    <source>
        <dbReference type="ARBA" id="ARBA00022989"/>
    </source>
</evidence>
<evidence type="ECO:0000256" key="8">
    <source>
        <dbReference type="HAMAP-Rule" id="MF_00717"/>
    </source>
</evidence>
<keyword evidence="5 8" id="KW-0793">Thylakoid</keyword>
<dbReference type="EMBL" id="MF167424">
    <property type="protein sequence ID" value="ASQ39940.1"/>
    <property type="molecule type" value="Genomic_DNA"/>
</dbReference>
<dbReference type="Pfam" id="PF06298">
    <property type="entry name" value="PsbY"/>
    <property type="match status" value="1"/>
</dbReference>
<organism evidence="10">
    <name type="scientific">Glaucocystis sp. BBH</name>
    <dbReference type="NCBI Taxonomy" id="2023628"/>
    <lineage>
        <taxon>Eukaryota</taxon>
        <taxon>Glaucocystophyceae</taxon>
        <taxon>Glaucocystales</taxon>
        <taxon>Glaucocystaceae</taxon>
        <taxon>Glaucocystis</taxon>
    </lineage>
</organism>
<evidence type="ECO:0000256" key="6">
    <source>
        <dbReference type="ARBA" id="ARBA00023136"/>
    </source>
</evidence>
<comment type="function">
    <text evidence="8">Loosely associated component of the core of photosystem II (PSII). PSII is a light-driven water plastoquinone oxidoreductase, using light energy to abstract electrons from H(2)O, generating a proton gradient subsequently used for ATP formation.</text>
</comment>
<sequence length="38" mass="4433">MDLRWLIMLIPLLAALTWAFYNIGKLALEQWKRTGTNA</sequence>
<keyword evidence="4 8" id="KW-1133">Transmembrane helix</keyword>
<feature type="transmembrane region" description="Helical" evidence="9">
    <location>
        <begin position="6"/>
        <end position="23"/>
    </location>
</feature>
<proteinExistence type="inferred from homology"/>
<keyword evidence="6 8" id="KW-0472">Membrane</keyword>
<comment type="similarity">
    <text evidence="8">Belongs to the PsbY family.</text>
</comment>
<protein>
    <recommendedName>
        <fullName evidence="8">Photosystem II reaction center protein Y</fullName>
    </recommendedName>
</protein>
<evidence type="ECO:0000256" key="5">
    <source>
        <dbReference type="ARBA" id="ARBA00023078"/>
    </source>
</evidence>
<dbReference type="GO" id="GO:0042651">
    <property type="term" value="C:thylakoid membrane"/>
    <property type="evidence" value="ECO:0007669"/>
    <property type="project" value="UniProtKB-UniRule"/>
</dbReference>
<accession>A0A3G1IV74</accession>
<dbReference type="GO" id="GO:0009523">
    <property type="term" value="C:photosystem II"/>
    <property type="evidence" value="ECO:0007669"/>
    <property type="project" value="UniProtKB-KW"/>
</dbReference>
<dbReference type="InterPro" id="IPR009388">
    <property type="entry name" value="PSII_PsbY"/>
</dbReference>
<evidence type="ECO:0000256" key="7">
    <source>
        <dbReference type="ARBA" id="ARBA00023276"/>
    </source>
</evidence>
<evidence type="ECO:0000256" key="3">
    <source>
        <dbReference type="ARBA" id="ARBA00022692"/>
    </source>
</evidence>
<dbReference type="GO" id="GO:0030145">
    <property type="term" value="F:manganese ion binding"/>
    <property type="evidence" value="ECO:0007669"/>
    <property type="project" value="InterPro"/>
</dbReference>
<comment type="subunit">
    <text evidence="8">PSII is composed of 1 copy each of membrane proteins PsbA, PsbB, PsbC, PsbD, PsbE, PsbF, PsbH, PsbI, PsbJ, PsbK, PsbL, PsbM, PsbT, PsbY, PsbZ, Psb30/Ycf12, at least 3 peripheral proteins of the oxygen-evolving complex and a large number of cofactors. It forms dimeric complexes.</text>
</comment>
<evidence type="ECO:0000256" key="9">
    <source>
        <dbReference type="SAM" id="Phobius"/>
    </source>
</evidence>
<keyword evidence="2 8" id="KW-0602">Photosynthesis</keyword>
<geneLocation type="plastid" evidence="10"/>